<gene>
    <name evidence="2" type="ORF">ABIV_0978</name>
    <name evidence="3" type="ORF">CRV05_01665</name>
</gene>
<dbReference type="Proteomes" id="UP000289193">
    <property type="component" value="Unassembled WGS sequence"/>
</dbReference>
<evidence type="ECO:0000259" key="1">
    <source>
        <dbReference type="Pfam" id="PF22741"/>
    </source>
</evidence>
<accession>A0AAX2ACA8</accession>
<reference evidence="2 4" key="2">
    <citation type="submission" date="2018-07" db="EMBL/GenBank/DDBJ databases">
        <title>Complete genome of the Arcobacter bivalviorum type strain LMG 26154.</title>
        <authorList>
            <person name="Miller W.G."/>
            <person name="Yee E."/>
            <person name="Bono J.L."/>
        </authorList>
    </citation>
    <scope>NUCLEOTIDE SEQUENCE [LARGE SCALE GENOMIC DNA]</scope>
    <source>
        <strain evidence="2 4">LMG 26154</strain>
    </source>
</reference>
<sequence length="149" mass="17359">MNNILNYIKINENISTAGQPTKEQFQLIKDENFEIVINLALSSATNALENEDKVVTELGMTYIHIPVDFEKPKLSDAKQFLLLLQAFYGKKVFVHCAKNYRVTAFIYLYHKHILNTHFDNIDLSIFEEWSPNKNWQNLMKSSFQDLDLA</sequence>
<dbReference type="Pfam" id="PF22741">
    <property type="entry name" value="PTP-NADK"/>
    <property type="match status" value="1"/>
</dbReference>
<dbReference type="EMBL" id="CP031217">
    <property type="protein sequence ID" value="AXH11984.1"/>
    <property type="molecule type" value="Genomic_DNA"/>
</dbReference>
<dbReference type="InterPro" id="IPR055214">
    <property type="entry name" value="PTP-NADK"/>
</dbReference>
<keyword evidence="5" id="KW-1185">Reference proteome</keyword>
<organism evidence="3 5">
    <name type="scientific">Halarcobacter bivalviorum</name>
    <dbReference type="NCBI Taxonomy" id="663364"/>
    <lineage>
        <taxon>Bacteria</taxon>
        <taxon>Pseudomonadati</taxon>
        <taxon>Campylobacterota</taxon>
        <taxon>Epsilonproteobacteria</taxon>
        <taxon>Campylobacterales</taxon>
        <taxon>Arcobacteraceae</taxon>
        <taxon>Halarcobacter</taxon>
    </lineage>
</organism>
<reference evidence="3 5" key="1">
    <citation type="submission" date="2017-10" db="EMBL/GenBank/DDBJ databases">
        <title>Genomics of the genus Arcobacter.</title>
        <authorList>
            <person name="Perez-Cataluna A."/>
            <person name="Figueras M.J."/>
        </authorList>
    </citation>
    <scope>NUCLEOTIDE SEQUENCE [LARGE SCALE GENOMIC DNA]</scope>
    <source>
        <strain evidence="3 5">CECT 7835</strain>
    </source>
</reference>
<feature type="domain" description="DSP-PTPase phosphatase fused to NAD+ Kinase" evidence="1">
    <location>
        <begin position="16"/>
        <end position="114"/>
    </location>
</feature>
<dbReference type="KEGG" id="hbv:ABIV_0978"/>
<evidence type="ECO:0000313" key="2">
    <source>
        <dbReference type="EMBL" id="AXH11984.1"/>
    </source>
</evidence>
<dbReference type="RefSeq" id="WP_114838837.1">
    <property type="nucleotide sequence ID" value="NZ_CP031217.1"/>
</dbReference>
<protein>
    <submittedName>
        <fullName evidence="2">Phosphatase (DUF442 domain)</fullName>
    </submittedName>
</protein>
<evidence type="ECO:0000313" key="5">
    <source>
        <dbReference type="Proteomes" id="UP000289193"/>
    </source>
</evidence>
<dbReference type="Proteomes" id="UP000253850">
    <property type="component" value="Chromosome"/>
</dbReference>
<name>A0AAX2ACA8_9BACT</name>
<proteinExistence type="predicted"/>
<evidence type="ECO:0000313" key="3">
    <source>
        <dbReference type="EMBL" id="RXK11101.1"/>
    </source>
</evidence>
<dbReference type="EMBL" id="PDKM01000001">
    <property type="protein sequence ID" value="RXK11101.1"/>
    <property type="molecule type" value="Genomic_DNA"/>
</dbReference>
<dbReference type="AlphaFoldDB" id="A0AAX2ACA8"/>
<dbReference type="Gene3D" id="3.90.190.10">
    <property type="entry name" value="Protein tyrosine phosphatase superfamily"/>
    <property type="match status" value="1"/>
</dbReference>
<dbReference type="CDD" id="cd14503">
    <property type="entry name" value="PTP-bact"/>
    <property type="match status" value="1"/>
</dbReference>
<dbReference type="SUPFAM" id="SSF52799">
    <property type="entry name" value="(Phosphotyrosine protein) phosphatases II"/>
    <property type="match status" value="1"/>
</dbReference>
<dbReference type="InterPro" id="IPR029021">
    <property type="entry name" value="Prot-tyrosine_phosphatase-like"/>
</dbReference>
<evidence type="ECO:0000313" key="4">
    <source>
        <dbReference type="Proteomes" id="UP000253850"/>
    </source>
</evidence>